<keyword evidence="3" id="KW-0862">Zinc</keyword>
<feature type="compositionally biased region" description="Basic and acidic residues" evidence="5">
    <location>
        <begin position="443"/>
        <end position="471"/>
    </location>
</feature>
<reference evidence="7 8" key="1">
    <citation type="journal article" date="2013" name="Curr. Biol.">
        <title>The Genome of the Foraminiferan Reticulomyxa filosa.</title>
        <authorList>
            <person name="Glockner G."/>
            <person name="Hulsmann N."/>
            <person name="Schleicher M."/>
            <person name="Noegel A.A."/>
            <person name="Eichinger L."/>
            <person name="Gallinger C."/>
            <person name="Pawlowski J."/>
            <person name="Sierra R."/>
            <person name="Euteneuer U."/>
            <person name="Pillet L."/>
            <person name="Moustafa A."/>
            <person name="Platzer M."/>
            <person name="Groth M."/>
            <person name="Szafranski K."/>
            <person name="Schliwa M."/>
        </authorList>
    </citation>
    <scope>NUCLEOTIDE SEQUENCE [LARGE SCALE GENOMIC DNA]</scope>
</reference>
<feature type="compositionally biased region" description="Low complexity" evidence="5">
    <location>
        <begin position="431"/>
        <end position="442"/>
    </location>
</feature>
<dbReference type="PANTHER" id="PTHR11477:SF0">
    <property type="entry name" value="IP08861P-RELATED"/>
    <property type="match status" value="1"/>
</dbReference>
<gene>
    <name evidence="7" type="ORF">RFI_11326</name>
</gene>
<evidence type="ECO:0000256" key="4">
    <source>
        <dbReference type="ARBA" id="ARBA00023242"/>
    </source>
</evidence>
<organism evidence="7 8">
    <name type="scientific">Reticulomyxa filosa</name>
    <dbReference type="NCBI Taxonomy" id="46433"/>
    <lineage>
        <taxon>Eukaryota</taxon>
        <taxon>Sar</taxon>
        <taxon>Rhizaria</taxon>
        <taxon>Retaria</taxon>
        <taxon>Foraminifera</taxon>
        <taxon>Monothalamids</taxon>
        <taxon>Reticulomyxidae</taxon>
        <taxon>Reticulomyxa</taxon>
    </lineage>
</organism>
<protein>
    <submittedName>
        <fullName evidence="7">Zinc ion binding protein</fullName>
    </submittedName>
</protein>
<keyword evidence="2" id="KW-0863">Zinc-finger</keyword>
<feature type="compositionally biased region" description="Polar residues" evidence="5">
    <location>
        <begin position="297"/>
        <end position="311"/>
    </location>
</feature>
<dbReference type="Gene3D" id="1.10.472.30">
    <property type="entry name" value="Transcription elongation factor S-II, central domain"/>
    <property type="match status" value="1"/>
</dbReference>
<name>X6NJ89_RETFI</name>
<dbReference type="GO" id="GO:0008270">
    <property type="term" value="F:zinc ion binding"/>
    <property type="evidence" value="ECO:0007669"/>
    <property type="project" value="UniProtKB-KW"/>
</dbReference>
<feature type="compositionally biased region" description="Basic and acidic residues" evidence="5">
    <location>
        <begin position="385"/>
        <end position="400"/>
    </location>
</feature>
<feature type="domain" description="TFIIS central" evidence="6">
    <location>
        <begin position="58"/>
        <end position="163"/>
    </location>
</feature>
<dbReference type="PROSITE" id="PS51321">
    <property type="entry name" value="TFIIS_CENTRAL"/>
    <property type="match status" value="1"/>
</dbReference>
<evidence type="ECO:0000259" key="6">
    <source>
        <dbReference type="PROSITE" id="PS51321"/>
    </source>
</evidence>
<feature type="region of interest" description="Disordered" evidence="5">
    <location>
        <begin position="205"/>
        <end position="259"/>
    </location>
</feature>
<evidence type="ECO:0000313" key="7">
    <source>
        <dbReference type="EMBL" id="ETO25809.1"/>
    </source>
</evidence>
<keyword evidence="1" id="KW-0479">Metal-binding</keyword>
<dbReference type="SMART" id="SM00510">
    <property type="entry name" value="TFS2M"/>
    <property type="match status" value="1"/>
</dbReference>
<feature type="compositionally biased region" description="Acidic residues" evidence="5">
    <location>
        <begin position="246"/>
        <end position="259"/>
    </location>
</feature>
<dbReference type="Proteomes" id="UP000023152">
    <property type="component" value="Unassembled WGS sequence"/>
</dbReference>
<comment type="caution">
    <text evidence="7">The sequence shown here is derived from an EMBL/GenBank/DDBJ whole genome shotgun (WGS) entry which is preliminary data.</text>
</comment>
<evidence type="ECO:0000313" key="8">
    <source>
        <dbReference type="Proteomes" id="UP000023152"/>
    </source>
</evidence>
<feature type="compositionally biased region" description="Basic and acidic residues" evidence="5">
    <location>
        <begin position="285"/>
        <end position="296"/>
    </location>
</feature>
<feature type="compositionally biased region" description="Basic and acidic residues" evidence="5">
    <location>
        <begin position="314"/>
        <end position="328"/>
    </location>
</feature>
<dbReference type="Pfam" id="PF07500">
    <property type="entry name" value="TFIIS_M"/>
    <property type="match status" value="1"/>
</dbReference>
<dbReference type="SUPFAM" id="SSF46942">
    <property type="entry name" value="Elongation factor TFIIS domain 2"/>
    <property type="match status" value="1"/>
</dbReference>
<evidence type="ECO:0000256" key="3">
    <source>
        <dbReference type="ARBA" id="ARBA00022833"/>
    </source>
</evidence>
<dbReference type="Pfam" id="PF07744">
    <property type="entry name" value="SPOC"/>
    <property type="match status" value="1"/>
</dbReference>
<dbReference type="PANTHER" id="PTHR11477">
    <property type="entry name" value="TRANSCRIPTION FACTOR S-II ZINC FINGER DOMAIN-CONTAINING PROTEIN"/>
    <property type="match status" value="1"/>
</dbReference>
<evidence type="ECO:0000256" key="2">
    <source>
        <dbReference type="ARBA" id="ARBA00022771"/>
    </source>
</evidence>
<dbReference type="OrthoDB" id="44867at2759"/>
<evidence type="ECO:0000256" key="1">
    <source>
        <dbReference type="ARBA" id="ARBA00022723"/>
    </source>
</evidence>
<feature type="compositionally biased region" description="Low complexity" evidence="5">
    <location>
        <begin position="205"/>
        <end position="230"/>
    </location>
</feature>
<dbReference type="GO" id="GO:0006351">
    <property type="term" value="P:DNA-templated transcription"/>
    <property type="evidence" value="ECO:0007669"/>
    <property type="project" value="InterPro"/>
</dbReference>
<proteinExistence type="predicted"/>
<dbReference type="InterPro" id="IPR003618">
    <property type="entry name" value="TFIIS_cen_dom"/>
</dbReference>
<feature type="compositionally biased region" description="Basic residues" evidence="5">
    <location>
        <begin position="484"/>
        <end position="498"/>
    </location>
</feature>
<feature type="region of interest" description="Disordered" evidence="5">
    <location>
        <begin position="274"/>
        <end position="515"/>
    </location>
</feature>
<evidence type="ECO:0000256" key="5">
    <source>
        <dbReference type="SAM" id="MobiDB-lite"/>
    </source>
</evidence>
<dbReference type="InterPro" id="IPR012921">
    <property type="entry name" value="SPOC_C"/>
</dbReference>
<sequence>MRCNKKGITNNPYANKYFEVMERLTKFPSLVKLIRLGELDITKILNVSNDEIMDATRKTDTNAKLLQQLFPLVGNALAEEILQQARQYSKKDKTKYRDKIRDLMFNLNKNPKLVQRLTSGNMTAEQLVHATNEELASEEISQYRNKVRKEIAQAQIIHEKLTDLKREGIIKKQVEVKPDDIPLSESIVKDMDTGTTVGMAVNNSNSNLNANSTNSNNHINTANNTTNNDNKFTSQSQPVSSSATVVDDDSDESSEDDDDLILEVVTKATINRANPSDNDVIDITNDEKDTAKDKKGNNSMPKPSTIRSSVIETIRVKPSDRHESSQERMEEEDKGVMFANRHSDSESETEEEEPLSPTEMTIPMEMNMHMDAEDDNVDFVGLFDESSHRLHDSGDSKQQEAGEVNETLEDSQPQLSTLAQSKEEEPTAVRSSSSNDNDISNSNKDKAMAEDSKHEHDNENENEKNKNKEQEESLGFLNVGPLRKPSRKGKPQKSKHGKTAASAKEYASPKEGKDSDKHLLWKGMLEYRDGNGKASSFKCKMHQIGGALVQRLPIPSKITMTGRVNPQELQKHLLKVLPTKKKKNHSKNSMKYDNRKVCCLSLSVIAEHEKVASECEKYLRTAERCARFKLDGKNADPIFDLYLMSPAVPHVNADFVKQYYKCHLPRHTLWALAVFPTESFAKITQDTDAQPPTSTKS</sequence>
<keyword evidence="8" id="KW-1185">Reference proteome</keyword>
<dbReference type="AlphaFoldDB" id="X6NJ89"/>
<keyword evidence="4" id="KW-0539">Nucleus</keyword>
<accession>X6NJ89</accession>
<feature type="compositionally biased region" description="Polar residues" evidence="5">
    <location>
        <begin position="410"/>
        <end position="420"/>
    </location>
</feature>
<dbReference type="EMBL" id="ASPP01008269">
    <property type="protein sequence ID" value="ETO25809.1"/>
    <property type="molecule type" value="Genomic_DNA"/>
</dbReference>
<dbReference type="InterPro" id="IPR036575">
    <property type="entry name" value="TFIIS_cen_dom_sf"/>
</dbReference>
<dbReference type="GO" id="GO:0005634">
    <property type="term" value="C:nucleus"/>
    <property type="evidence" value="ECO:0007669"/>
    <property type="project" value="TreeGrafter"/>
</dbReference>